<evidence type="ECO:0000313" key="1">
    <source>
        <dbReference type="EMBL" id="GKV18861.1"/>
    </source>
</evidence>
<protein>
    <submittedName>
        <fullName evidence="1">Uncharacterized protein</fullName>
    </submittedName>
</protein>
<sequence>MPQIRSQKAHILFLRSVACFKSSKLIYIEPWKSPSIRRRPGPQEPRPAQRCN</sequence>
<comment type="caution">
    <text evidence="1">The sequence shown here is derived from an EMBL/GenBank/DDBJ whole genome shotgun (WGS) entry which is preliminary data.</text>
</comment>
<organism evidence="1 2">
    <name type="scientific">Rubroshorea leprosula</name>
    <dbReference type="NCBI Taxonomy" id="152421"/>
    <lineage>
        <taxon>Eukaryota</taxon>
        <taxon>Viridiplantae</taxon>
        <taxon>Streptophyta</taxon>
        <taxon>Embryophyta</taxon>
        <taxon>Tracheophyta</taxon>
        <taxon>Spermatophyta</taxon>
        <taxon>Magnoliopsida</taxon>
        <taxon>eudicotyledons</taxon>
        <taxon>Gunneridae</taxon>
        <taxon>Pentapetalae</taxon>
        <taxon>rosids</taxon>
        <taxon>malvids</taxon>
        <taxon>Malvales</taxon>
        <taxon>Dipterocarpaceae</taxon>
        <taxon>Rubroshorea</taxon>
    </lineage>
</organism>
<reference evidence="1 2" key="1">
    <citation type="journal article" date="2021" name="Commun. Biol.">
        <title>The genome of Shorea leprosula (Dipterocarpaceae) highlights the ecological relevance of drought in aseasonal tropical rainforests.</title>
        <authorList>
            <person name="Ng K.K.S."/>
            <person name="Kobayashi M.J."/>
            <person name="Fawcett J.A."/>
            <person name="Hatakeyama M."/>
            <person name="Paape T."/>
            <person name="Ng C.H."/>
            <person name="Ang C.C."/>
            <person name="Tnah L.H."/>
            <person name="Lee C.T."/>
            <person name="Nishiyama T."/>
            <person name="Sese J."/>
            <person name="O'Brien M.J."/>
            <person name="Copetti D."/>
            <person name="Mohd Noor M.I."/>
            <person name="Ong R.C."/>
            <person name="Putra M."/>
            <person name="Sireger I.Z."/>
            <person name="Indrioko S."/>
            <person name="Kosugi Y."/>
            <person name="Izuno A."/>
            <person name="Isagi Y."/>
            <person name="Lee S.L."/>
            <person name="Shimizu K.K."/>
        </authorList>
    </citation>
    <scope>NUCLEOTIDE SEQUENCE [LARGE SCALE GENOMIC DNA]</scope>
    <source>
        <strain evidence="1">214</strain>
    </source>
</reference>
<dbReference type="EMBL" id="BPVZ01000051">
    <property type="protein sequence ID" value="GKV18861.1"/>
    <property type="molecule type" value="Genomic_DNA"/>
</dbReference>
<proteinExistence type="predicted"/>
<name>A0AAV5K1T0_9ROSI</name>
<keyword evidence="2" id="KW-1185">Reference proteome</keyword>
<gene>
    <name evidence="1" type="ORF">SLEP1_g29186</name>
</gene>
<accession>A0AAV5K1T0</accession>
<dbReference type="AlphaFoldDB" id="A0AAV5K1T0"/>
<dbReference type="Proteomes" id="UP001054252">
    <property type="component" value="Unassembled WGS sequence"/>
</dbReference>
<evidence type="ECO:0000313" key="2">
    <source>
        <dbReference type="Proteomes" id="UP001054252"/>
    </source>
</evidence>